<dbReference type="EMBL" id="BKCJ010192927">
    <property type="protein sequence ID" value="GEY60566.1"/>
    <property type="molecule type" value="Genomic_DNA"/>
</dbReference>
<accession>A0A699HSZ0</accession>
<sequence>MNHRQFRSVLCYRLAIPMFSEGSLCLSCSAHRMDRWGDHDVHCSSKVGVKFRHNLDDRKDLRPADLLLFNWLQGKDAYLDVTCISPFAGIGATSCAHGVALNNVMEKKKESFDYECLSYDYLIDAKEDIVDKDWCH</sequence>
<dbReference type="AlphaFoldDB" id="A0A699HSZ0"/>
<comment type="caution">
    <text evidence="1">The sequence shown here is derived from an EMBL/GenBank/DDBJ whole genome shotgun (WGS) entry which is preliminary data.</text>
</comment>
<evidence type="ECO:0000313" key="1">
    <source>
        <dbReference type="EMBL" id="GEY60566.1"/>
    </source>
</evidence>
<reference evidence="1" key="1">
    <citation type="journal article" date="2019" name="Sci. Rep.">
        <title>Draft genome of Tanacetum cinerariifolium, the natural source of mosquito coil.</title>
        <authorList>
            <person name="Yamashiro T."/>
            <person name="Shiraishi A."/>
            <person name="Satake H."/>
            <person name="Nakayama K."/>
        </authorList>
    </citation>
    <scope>NUCLEOTIDE SEQUENCE</scope>
</reference>
<dbReference type="PANTHER" id="PTHR48462">
    <property type="entry name" value="PROTEIN, PUTATIVE-RELATED"/>
    <property type="match status" value="1"/>
</dbReference>
<name>A0A699HSZ0_TANCI</name>
<dbReference type="PANTHER" id="PTHR48462:SF1">
    <property type="entry name" value="PROTEIN, PUTATIVE-RELATED"/>
    <property type="match status" value="1"/>
</dbReference>
<organism evidence="1">
    <name type="scientific">Tanacetum cinerariifolium</name>
    <name type="common">Dalmatian daisy</name>
    <name type="synonym">Chrysanthemum cinerariifolium</name>
    <dbReference type="NCBI Taxonomy" id="118510"/>
    <lineage>
        <taxon>Eukaryota</taxon>
        <taxon>Viridiplantae</taxon>
        <taxon>Streptophyta</taxon>
        <taxon>Embryophyta</taxon>
        <taxon>Tracheophyta</taxon>
        <taxon>Spermatophyta</taxon>
        <taxon>Magnoliopsida</taxon>
        <taxon>eudicotyledons</taxon>
        <taxon>Gunneridae</taxon>
        <taxon>Pentapetalae</taxon>
        <taxon>asterids</taxon>
        <taxon>campanulids</taxon>
        <taxon>Asterales</taxon>
        <taxon>Asteraceae</taxon>
        <taxon>Asteroideae</taxon>
        <taxon>Anthemideae</taxon>
        <taxon>Anthemidinae</taxon>
        <taxon>Tanacetum</taxon>
    </lineage>
</organism>
<gene>
    <name evidence="1" type="ORF">Tci_432540</name>
</gene>
<proteinExistence type="predicted"/>
<protein>
    <submittedName>
        <fullName evidence="1">Beta-myrcene synthase</fullName>
    </submittedName>
</protein>